<keyword evidence="8" id="KW-1185">Reference proteome</keyword>
<dbReference type="PANTHER" id="PTHR34457">
    <property type="entry name" value="EMBRYO DEFECTIVE 2410"/>
    <property type="match status" value="1"/>
</dbReference>
<evidence type="ECO:0000256" key="5">
    <source>
        <dbReference type="SAM" id="MobiDB-lite"/>
    </source>
</evidence>
<evidence type="ECO:0000256" key="2">
    <source>
        <dbReference type="ARBA" id="ARBA00022692"/>
    </source>
</evidence>
<dbReference type="InterPro" id="IPR053022">
    <property type="entry name" value="Chloroplast_translocon_comp"/>
</dbReference>
<feature type="compositionally biased region" description="Polar residues" evidence="5">
    <location>
        <begin position="498"/>
        <end position="516"/>
    </location>
</feature>
<organism evidence="7 8">
    <name type="scientific">Heracleum sosnowskyi</name>
    <dbReference type="NCBI Taxonomy" id="360622"/>
    <lineage>
        <taxon>Eukaryota</taxon>
        <taxon>Viridiplantae</taxon>
        <taxon>Streptophyta</taxon>
        <taxon>Embryophyta</taxon>
        <taxon>Tracheophyta</taxon>
        <taxon>Spermatophyta</taxon>
        <taxon>Magnoliopsida</taxon>
        <taxon>eudicotyledons</taxon>
        <taxon>Gunneridae</taxon>
        <taxon>Pentapetalae</taxon>
        <taxon>asterids</taxon>
        <taxon>campanulids</taxon>
        <taxon>Apiales</taxon>
        <taxon>Apiaceae</taxon>
        <taxon>Apioideae</taxon>
        <taxon>apioid superclade</taxon>
        <taxon>Tordylieae</taxon>
        <taxon>Tordyliinae</taxon>
        <taxon>Heracleum</taxon>
    </lineage>
</organism>
<keyword evidence="3" id="KW-1133">Transmembrane helix</keyword>
<evidence type="ECO:0000256" key="4">
    <source>
        <dbReference type="ARBA" id="ARBA00023136"/>
    </source>
</evidence>
<comment type="caution">
    <text evidence="7">The sequence shown here is derived from an EMBL/GenBank/DDBJ whole genome shotgun (WGS) entry which is preliminary data.</text>
</comment>
<feature type="region of interest" description="Disordered" evidence="5">
    <location>
        <begin position="556"/>
        <end position="583"/>
    </location>
</feature>
<evidence type="ECO:0000259" key="6">
    <source>
        <dbReference type="Pfam" id="PF04357"/>
    </source>
</evidence>
<gene>
    <name evidence="7" type="ORF">POM88_020529</name>
</gene>
<keyword evidence="4" id="KW-0472">Membrane</keyword>
<accession>A0AAD8IBS2</accession>
<feature type="region of interest" description="Disordered" evidence="5">
    <location>
        <begin position="490"/>
        <end position="525"/>
    </location>
</feature>
<dbReference type="InterPro" id="IPR007452">
    <property type="entry name" value="TamB_C"/>
</dbReference>
<feature type="domain" description="Translocation and assembly module TamB C-terminal" evidence="6">
    <location>
        <begin position="1815"/>
        <end position="2209"/>
    </location>
</feature>
<dbReference type="GO" id="GO:0005886">
    <property type="term" value="C:plasma membrane"/>
    <property type="evidence" value="ECO:0007669"/>
    <property type="project" value="InterPro"/>
</dbReference>
<evidence type="ECO:0000256" key="1">
    <source>
        <dbReference type="ARBA" id="ARBA00004167"/>
    </source>
</evidence>
<keyword evidence="2" id="KW-0812">Transmembrane</keyword>
<sequence>MSVSLRNSILGVPVQCYGNRRNSHGNLGGVRVSRKGYRKCVVRAKNNDWVSKGVKFSHFCGRNVEMLWKNIGLRSGMMVNCVKDPFVKSKTLVKTRLAPVWEEGLLIVRCSVFCAVMSGVCLLLWYGQVKAKSFVETKLLPSVCAALSEQIQRDLDFGKVRRISPLSITLESCSFGPHVEEFSCGEIPTIKLRVLPFASLRRGKIVVDAVLHNPSLLVVQKKNYTWLGIPFTDGIVPRHLSTEDGIDHRTKTRRIAREDAFARMVQERDNAAIEAAKTGYIFSDGGTSSSEFGITKAFASNPTGLATSEPIFCMDERLHWRDHHCMDAGVEYDMKHADLEKSFGVNTPGSGIKFWPKLIPGPIKRKFKRRANGRDISAAGNSAKTRILERSASAARAYFLGVSNCGGPKNLSRGNAVVNLEEVFVKPEDDTTGKSNSSDDIAVETQTEGLNTGGNSNNENIKFEADKETLNLDSNLENATVSTGNLGSHILSEDNHYGDNSTRASFNSDPSVSTQERVIGDKSSSEKLSSVGDVASVMKTKAFDLNKDIQGVALNKDMDSKDKSSVQSGQVLEYEESNSEDQGVPISQISKSLNSDPLPAVKHSDSVWPWSLESGVNTFSSGMGDVWSFVITRPFQRLKSEFSPKVKDIVAELVEKVDEGETLSIEKMLPITLDSVHFKDGTLMLLAYGDNEPREMENASGHVKFQNDYDRVHVQLSGSCKMWRSDVTSEDGGWLSTDVFVDVNEQKWHANLKVLNLYVPLFERILEIPISWSKGRASGEVHICMSSGEVFPNLHGQLDVTGLAFQIFDAPSEFLDITASLCFRAQRIFLQNASGWFGSVPLEASGDFGIEPEEGEFHLMFQVPSVEVNALMKTFKMKPFLFPLAGSVTAVFNCQGPLDAPTFVGSGLVSRKMTSAVSDIPASAAYETMMKNKEAGAVAAVDRVPFSYISANFTFNTDNCVADLYGIRASLVDGGEIRGAGNAWICPEGEEDDTAMDVNFSGNLSFDKIMHRYLPASLHLMPLKLGDLNGEIKLSGSLLRPRFDIKWTAPKAEGSFSDARGDIIISHDYIIVSSSSVAFELYTKILTDYLDEYVLDKIESDMRNGMPLIVEGVELDLRMRGFEFFSLVSSHAFDSLRPVHLKATGRIKFQGKVVKPVRISNEQILTSKENEDVSMEVVQDAHSLVGDVSVSGLKMNQLMIAPQLGGILSISHEGIKLDATGRPDESLLVEVVRPSQPSAEESIIGKMLSFSLQKGHLRANVCYRPLHSASLEVRNLPLDELELASLRGTIQRAELQLNFQKRRGHGVLSVLKPKFSGVLGEALDVAARWSGDVITVEKAALEQSNSQYEIQGEYVLPGTRDRSPPGVEKGNLLRRAMAGKLGSVISSMGRWRMRLEVPRAEIAEMLPLARLLSRSTDPAVQYRSKDLFMQTLQSVGVYAENLQNLLEEFRAHFTLPNEVILEELSLPALAELKGRWRGCLDASGGGNGDTMAEFDFQGEEWEWGTYKTQRVLAAGLYSNDDGLRLEKMFVQKDNATVHADGTLLGPITNLHFAVLNFPVSLVPTVVQVIESSATDAVHPLRQLLAPIKGILHMEGDLRGSLAKPECDVQVRLLDGAMGGIDLGRAEIVASLTSTSRFLFNANFEPIIQNGHVHVQGSIPVTFVQGNVLEEEKLDRDNNEATWVPGWAKEKGKGSADEVGDKKASRDRTEEGWDTQLAEGLKGLNWNVLDAGEVRVDADIKDGGMMLLTALSPYANWLNGNAEVMLQVRGTVEQPVIDGSASFHRATVSSPVLRKPLTNFGGLLRMDSNRLCINSLESRVSRKGKLSLKGNLPLRNTEASLCDKIDLKCEDLEVRAKNILSGQVDTQLQITGSIMQPNISGKIKLSRGEAYLPHDKGGGTAQINRDASNQSNFPSGYNQVVASKYVSRFLNLKPAASSAPFNQLSDKEAEVEKEMGHVSSKPKIDIRLSDLKLVLGPELRIVYPLILNFAVSGELELNGLAHPEWIKPRGILTFENGDVNLVATQVRLKREHLNIAKFEPENGLNPMLDLALVGSEWQFRIQSRASKWQDSLVVTSTRSVEQDVLSPTEAARVFESQLAESILEGDGQLAFKKLATATLETLMPRIEGKGEFGQARWRLVYAPQIPSLLSVDPTIDPFKSLANNISFGTEVEVQLGKRLQASIVRQMKDSEMAMQWTLIYKLTSRLRVLLQSAPYKRLLFEYSTTSQD</sequence>
<evidence type="ECO:0000313" key="7">
    <source>
        <dbReference type="EMBL" id="KAK1382794.1"/>
    </source>
</evidence>
<proteinExistence type="predicted"/>
<name>A0AAD8IBS2_9APIA</name>
<evidence type="ECO:0000313" key="8">
    <source>
        <dbReference type="Proteomes" id="UP001237642"/>
    </source>
</evidence>
<reference evidence="7" key="2">
    <citation type="submission" date="2023-05" db="EMBL/GenBank/DDBJ databases">
        <authorList>
            <person name="Schelkunov M.I."/>
        </authorList>
    </citation>
    <scope>NUCLEOTIDE SEQUENCE</scope>
    <source>
        <strain evidence="7">Hsosn_3</strain>
        <tissue evidence="7">Leaf</tissue>
    </source>
</reference>
<protein>
    <submittedName>
        <fullName evidence="7">Embryo defective 2410</fullName>
    </submittedName>
</protein>
<comment type="subcellular location">
    <subcellularLocation>
        <location evidence="1">Membrane</location>
        <topology evidence="1">Single-pass membrane protein</topology>
    </subcellularLocation>
</comment>
<dbReference type="EMBL" id="JAUIZM010000005">
    <property type="protein sequence ID" value="KAK1382794.1"/>
    <property type="molecule type" value="Genomic_DNA"/>
</dbReference>
<dbReference type="PANTHER" id="PTHR34457:SF3">
    <property type="entry name" value="PROTEIN TIC236, CHLOROPLASTIC"/>
    <property type="match status" value="1"/>
</dbReference>
<dbReference type="Pfam" id="PF04357">
    <property type="entry name" value="TamB"/>
    <property type="match status" value="1"/>
</dbReference>
<dbReference type="Proteomes" id="UP001237642">
    <property type="component" value="Unassembled WGS sequence"/>
</dbReference>
<dbReference type="GO" id="GO:0009306">
    <property type="term" value="P:protein secretion"/>
    <property type="evidence" value="ECO:0007669"/>
    <property type="project" value="InterPro"/>
</dbReference>
<reference evidence="7" key="1">
    <citation type="submission" date="2023-02" db="EMBL/GenBank/DDBJ databases">
        <title>Genome of toxic invasive species Heracleum sosnowskyi carries increased number of genes despite the absence of recent whole-genome duplications.</title>
        <authorList>
            <person name="Schelkunov M."/>
            <person name="Shtratnikova V."/>
            <person name="Makarenko M."/>
            <person name="Klepikova A."/>
            <person name="Omelchenko D."/>
            <person name="Novikova G."/>
            <person name="Obukhova E."/>
            <person name="Bogdanov V."/>
            <person name="Penin A."/>
            <person name="Logacheva M."/>
        </authorList>
    </citation>
    <scope>NUCLEOTIDE SEQUENCE</scope>
    <source>
        <strain evidence="7">Hsosn_3</strain>
        <tissue evidence="7">Leaf</tissue>
    </source>
</reference>
<evidence type="ECO:0000256" key="3">
    <source>
        <dbReference type="ARBA" id="ARBA00022989"/>
    </source>
</evidence>
<feature type="region of interest" description="Disordered" evidence="5">
    <location>
        <begin position="1688"/>
        <end position="1710"/>
    </location>
</feature>